<sequence length="8" mass="862">MKCPNAQA</sequence>
<keyword evidence="3" id="KW-1185">Reference proteome</keyword>
<dbReference type="EMBL" id="RWGY01000029">
    <property type="protein sequence ID" value="TVU17453.1"/>
    <property type="molecule type" value="Genomic_DNA"/>
</dbReference>
<proteinExistence type="predicted"/>
<organism evidence="2 3">
    <name type="scientific">Eragrostis curvula</name>
    <name type="common">weeping love grass</name>
    <dbReference type="NCBI Taxonomy" id="38414"/>
    <lineage>
        <taxon>Eukaryota</taxon>
        <taxon>Viridiplantae</taxon>
        <taxon>Streptophyta</taxon>
        <taxon>Embryophyta</taxon>
        <taxon>Tracheophyta</taxon>
        <taxon>Spermatophyta</taxon>
        <taxon>Magnoliopsida</taxon>
        <taxon>Liliopsida</taxon>
        <taxon>Poales</taxon>
        <taxon>Poaceae</taxon>
        <taxon>PACMAD clade</taxon>
        <taxon>Chloridoideae</taxon>
        <taxon>Eragrostideae</taxon>
        <taxon>Eragrostidinae</taxon>
        <taxon>Eragrostis</taxon>
    </lineage>
</organism>
<dbReference type="EMBL" id="RWGY01000051">
    <property type="protein sequence ID" value="TVU06048.1"/>
    <property type="molecule type" value="Genomic_DNA"/>
</dbReference>
<comment type="caution">
    <text evidence="2">The sequence shown here is derived from an EMBL/GenBank/DDBJ whole genome shotgun (WGS) entry which is preliminary data.</text>
</comment>
<evidence type="ECO:0000313" key="3">
    <source>
        <dbReference type="Proteomes" id="UP000324897"/>
    </source>
</evidence>
<accession>A0A5J9U192</accession>
<evidence type="ECO:0000313" key="2">
    <source>
        <dbReference type="EMBL" id="TVU17453.1"/>
    </source>
</evidence>
<evidence type="ECO:0000313" key="1">
    <source>
        <dbReference type="EMBL" id="TVU06048.1"/>
    </source>
</evidence>
<name>A0A5J9U192_9POAL</name>
<dbReference type="Proteomes" id="UP000324897">
    <property type="component" value="Chromosome 7"/>
</dbReference>
<gene>
    <name evidence="2" type="ORF">EJB05_33491</name>
    <name evidence="1" type="ORF">EJB05_49239</name>
</gene>
<protein>
    <submittedName>
        <fullName evidence="2">Uncharacterized protein</fullName>
    </submittedName>
</protein>
<reference evidence="2 3" key="1">
    <citation type="journal article" date="2019" name="Sci. Rep.">
        <title>A high-quality genome of Eragrostis curvula grass provides insights into Poaceae evolution and supports new strategies to enhance forage quality.</title>
        <authorList>
            <person name="Carballo J."/>
            <person name="Santos B.A.C.M."/>
            <person name="Zappacosta D."/>
            <person name="Garbus I."/>
            <person name="Selva J.P."/>
            <person name="Gallo C.A."/>
            <person name="Diaz A."/>
            <person name="Albertini E."/>
            <person name="Caccamo M."/>
            <person name="Echenique V."/>
        </authorList>
    </citation>
    <scope>NUCLEOTIDE SEQUENCE [LARGE SCALE GENOMIC DNA]</scope>
    <source>
        <strain evidence="3">cv. Victoria</strain>
        <tissue evidence="2">Leaf</tissue>
    </source>
</reference>
<feature type="non-terminal residue" evidence="2">
    <location>
        <position position="8"/>
    </location>
</feature>